<comment type="caution">
    <text evidence="1">The sequence shown here is derived from an EMBL/GenBank/DDBJ whole genome shotgun (WGS) entry which is preliminary data.</text>
</comment>
<dbReference type="EMBL" id="CAJVPM010003610">
    <property type="protein sequence ID" value="CAG8503677.1"/>
    <property type="molecule type" value="Genomic_DNA"/>
</dbReference>
<sequence length="895" mass="100750">MKTLLYYLVFNVLLLAVLPTGFAQTIHYSNFTYDEISYQDNLTGTPPHVLAIRHYQSNDNVAVIRVGRVNNNIGTNTCFEQRLLLRVLQGNGNVIEINYTNTSEIQDINFCYVGSKDPLNFYPLFDQYILVTYTHATNTSDNTTFMDRGMVLNWNGTVASFIDFGPSYLEPVTNNWHPNEYFANNINPQRGFFRLSVVNGTNNFKWQQYAYFQLTVIQFLNGGYAIIYANTSNNIIPSNNANSTLAAKITPTRGIYALIFSYNQTITPNRIILYELPQQNLTFNSLYCSVDFASIGHSCIASVVGTQTIQNSTNITTIFTTTTTPPVGTPTVVPGQPTTTYTNEVFFVNIRFLSSGSLISLDLTIPLSTSVININLVNLRTLPYGGYVILWRSTSVLAVNYNFSIYDENNQLSSYYFPINPIIANLVSAFDILQNNTMLMAQNESLSAWNILSITMPKLSPYNDNGYGNLRVSATYPPNQLLNQISLNNKVINITFENPVTFGSGSLNIFSIDGTLRQTLNMKNCDSSQCNATGNIISLNVFDFTFNNPDGQYFIQMDNSFVLDAKYNEPLLGIEPRKWIFQTGGIQGALRLTDEGTIHYQNLSFSDQSNFINTLQNELTLMIPTEQGRLYSINNNVQYDPNQKSRIFISLSIKGVKFHQKLFSTDVMKYLNLLITNKATTGISTGTTTKYLDASYGYQKNLAKMRTKLEDKDLVENVVILQFGVTISRFTTYILFVIFDSSTIPFLFLPRPEFVQWFALHARAAATVALISGANIDMLLLLKSYVMKLDLFRAPLSDKSLKIIYIGSCINIVLLDIPQFIIQIIFLSYSVIWDPILIFSSLASGVSLLANIIGKILFWIFGALSPYIDHWQKKMPVNDVIDNKSNNVLNGDKIE</sequence>
<evidence type="ECO:0000313" key="1">
    <source>
        <dbReference type="EMBL" id="CAG8503677.1"/>
    </source>
</evidence>
<organism evidence="1 2">
    <name type="scientific">Scutellospora calospora</name>
    <dbReference type="NCBI Taxonomy" id="85575"/>
    <lineage>
        <taxon>Eukaryota</taxon>
        <taxon>Fungi</taxon>
        <taxon>Fungi incertae sedis</taxon>
        <taxon>Mucoromycota</taxon>
        <taxon>Glomeromycotina</taxon>
        <taxon>Glomeromycetes</taxon>
        <taxon>Diversisporales</taxon>
        <taxon>Gigasporaceae</taxon>
        <taxon>Scutellospora</taxon>
    </lineage>
</organism>
<accession>A0ACA9L063</accession>
<dbReference type="Proteomes" id="UP000789860">
    <property type="component" value="Unassembled WGS sequence"/>
</dbReference>
<reference evidence="1" key="1">
    <citation type="submission" date="2021-06" db="EMBL/GenBank/DDBJ databases">
        <authorList>
            <person name="Kallberg Y."/>
            <person name="Tangrot J."/>
            <person name="Rosling A."/>
        </authorList>
    </citation>
    <scope>NUCLEOTIDE SEQUENCE</scope>
    <source>
        <strain evidence="1">AU212A</strain>
    </source>
</reference>
<keyword evidence="2" id="KW-1185">Reference proteome</keyword>
<proteinExistence type="predicted"/>
<name>A0ACA9L063_9GLOM</name>
<protein>
    <submittedName>
        <fullName evidence="1">11050_t:CDS:1</fullName>
    </submittedName>
</protein>
<evidence type="ECO:0000313" key="2">
    <source>
        <dbReference type="Proteomes" id="UP000789860"/>
    </source>
</evidence>
<gene>
    <name evidence="1" type="ORF">SCALOS_LOCUS3356</name>
</gene>